<dbReference type="InterPro" id="IPR050330">
    <property type="entry name" value="Bact_OuterMem_StrucFunc"/>
</dbReference>
<evidence type="ECO:0000256" key="2">
    <source>
        <dbReference type="ARBA" id="ARBA00023136"/>
    </source>
</evidence>
<sequence length="177" mass="19470">MNRYLRCFLPVLLVLTATGCSNPGSSSERLLFVSAAEADANNQRALQALSDEPDVAGGLVVYFDTDSSAIEPPYQARLAYVANYLVSHPEAEVFVEGHTDDIGSPEQNFVLAQARAAMIAYYLVKYGALYEQVNVHAYGEHSPVREGSGKDDLKLNRRGVVEWVSHGHSLGYEFEQQ</sequence>
<dbReference type="SUPFAM" id="SSF103088">
    <property type="entry name" value="OmpA-like"/>
    <property type="match status" value="1"/>
</dbReference>
<dbReference type="PANTHER" id="PTHR30329:SF21">
    <property type="entry name" value="LIPOPROTEIN YIAD-RELATED"/>
    <property type="match status" value="1"/>
</dbReference>
<protein>
    <recommendedName>
        <fullName evidence="6">OmpA-like domain-containing protein</fullName>
    </recommendedName>
</protein>
<evidence type="ECO:0000256" key="3">
    <source>
        <dbReference type="ARBA" id="ARBA00023237"/>
    </source>
</evidence>
<name>A0A423CZE4_9PSED</name>
<keyword evidence="2 4" id="KW-0472">Membrane</keyword>
<keyword evidence="5" id="KW-0732">Signal</keyword>
<keyword evidence="3" id="KW-0998">Cell outer membrane</keyword>
<dbReference type="EMBL" id="MOAM01000035">
    <property type="protein sequence ID" value="ROL64661.1"/>
    <property type="molecule type" value="Genomic_DNA"/>
</dbReference>
<dbReference type="PANTHER" id="PTHR30329">
    <property type="entry name" value="STATOR ELEMENT OF FLAGELLAR MOTOR COMPLEX"/>
    <property type="match status" value="1"/>
</dbReference>
<dbReference type="InterPro" id="IPR006665">
    <property type="entry name" value="OmpA-like"/>
</dbReference>
<evidence type="ECO:0000256" key="5">
    <source>
        <dbReference type="SAM" id="SignalP"/>
    </source>
</evidence>
<evidence type="ECO:0000256" key="4">
    <source>
        <dbReference type="PROSITE-ProRule" id="PRU00473"/>
    </source>
</evidence>
<evidence type="ECO:0000313" key="7">
    <source>
        <dbReference type="EMBL" id="ROL64661.1"/>
    </source>
</evidence>
<gene>
    <name evidence="7" type="ORF">BHU25_22535</name>
</gene>
<evidence type="ECO:0000259" key="6">
    <source>
        <dbReference type="PROSITE" id="PS51123"/>
    </source>
</evidence>
<dbReference type="PROSITE" id="PS51123">
    <property type="entry name" value="OMPA_2"/>
    <property type="match status" value="1"/>
</dbReference>
<dbReference type="InterPro" id="IPR036737">
    <property type="entry name" value="OmpA-like_sf"/>
</dbReference>
<dbReference type="GO" id="GO:0009279">
    <property type="term" value="C:cell outer membrane"/>
    <property type="evidence" value="ECO:0007669"/>
    <property type="project" value="UniProtKB-SubCell"/>
</dbReference>
<feature type="domain" description="OmpA-like" evidence="6">
    <location>
        <begin position="50"/>
        <end position="167"/>
    </location>
</feature>
<organism evidence="7 8">
    <name type="scientific">Pseudomonas vranovensis</name>
    <dbReference type="NCBI Taxonomy" id="321661"/>
    <lineage>
        <taxon>Bacteria</taxon>
        <taxon>Pseudomonadati</taxon>
        <taxon>Pseudomonadota</taxon>
        <taxon>Gammaproteobacteria</taxon>
        <taxon>Pseudomonadales</taxon>
        <taxon>Pseudomonadaceae</taxon>
        <taxon>Pseudomonas</taxon>
    </lineage>
</organism>
<dbReference type="Pfam" id="PF00691">
    <property type="entry name" value="OmpA"/>
    <property type="match status" value="1"/>
</dbReference>
<reference evidence="7 8" key="1">
    <citation type="submission" date="2016-10" db="EMBL/GenBank/DDBJ databases">
        <title>Comparative genome analysis of multiple Pseudomonas spp. focuses on biocontrol and plant growth promoting traits.</title>
        <authorList>
            <person name="Tao X.-Y."/>
            <person name="Taylor C.G."/>
        </authorList>
    </citation>
    <scope>NUCLEOTIDE SEQUENCE [LARGE SCALE GENOMIC DNA]</scope>
    <source>
        <strain evidence="7 8">15D11</strain>
    </source>
</reference>
<dbReference type="Proteomes" id="UP000285286">
    <property type="component" value="Unassembled WGS sequence"/>
</dbReference>
<dbReference type="Gene3D" id="3.30.1330.60">
    <property type="entry name" value="OmpA-like domain"/>
    <property type="match status" value="1"/>
</dbReference>
<comment type="subcellular location">
    <subcellularLocation>
        <location evidence="1">Cell outer membrane</location>
    </subcellularLocation>
</comment>
<dbReference type="InterPro" id="IPR006664">
    <property type="entry name" value="OMP_bac"/>
</dbReference>
<evidence type="ECO:0000313" key="8">
    <source>
        <dbReference type="Proteomes" id="UP000285286"/>
    </source>
</evidence>
<dbReference type="AlphaFoldDB" id="A0A423CZE4"/>
<comment type="caution">
    <text evidence="7">The sequence shown here is derived from an EMBL/GenBank/DDBJ whole genome shotgun (WGS) entry which is preliminary data.</text>
</comment>
<keyword evidence="8" id="KW-1185">Reference proteome</keyword>
<dbReference type="RefSeq" id="WP_123567518.1">
    <property type="nucleotide sequence ID" value="NZ_MOAM01000035.1"/>
</dbReference>
<dbReference type="PRINTS" id="PR01021">
    <property type="entry name" value="OMPADOMAIN"/>
</dbReference>
<dbReference type="CDD" id="cd07185">
    <property type="entry name" value="OmpA_C-like"/>
    <property type="match status" value="1"/>
</dbReference>
<dbReference type="PROSITE" id="PS51257">
    <property type="entry name" value="PROKAR_LIPOPROTEIN"/>
    <property type="match status" value="1"/>
</dbReference>
<evidence type="ECO:0000256" key="1">
    <source>
        <dbReference type="ARBA" id="ARBA00004442"/>
    </source>
</evidence>
<accession>A0A423CZE4</accession>
<feature type="signal peptide" evidence="5">
    <location>
        <begin position="1"/>
        <end position="19"/>
    </location>
</feature>
<feature type="chain" id="PRO_5019240656" description="OmpA-like domain-containing protein" evidence="5">
    <location>
        <begin position="20"/>
        <end position="177"/>
    </location>
</feature>
<proteinExistence type="predicted"/>